<sequence>MSYDVIVKNIAENIATISSGFKNLSTQDDYPNVKHWFKDDYKDLHKTGKSGAENLEGQKPTKGPILSSYMEDEDGNEIPEWKRKAARSAARGFFNLLFEKSQAPATWGEVSIDISNELMHILETEFPFLHLCKSHWKAKRIATNSYSQWYRKALKRRAAALAKKAAGAEVIDVDDDSNNQDGSSKRPQAEDGDTRHSKRPHVEETQPAPPRPRPMKVTTQHQRNLFTNIWPTPAVAMIPPTQVDLVTPREKTLPITGASSTSDLVPAVPLFLLLSLHLFLLLLLLLLFKTTLKTFLLLRTLPCLFLLPL</sequence>
<organism evidence="1 2">
    <name type="scientific">Thelephora ganbajun</name>
    <name type="common">Ganba fungus</name>
    <dbReference type="NCBI Taxonomy" id="370292"/>
    <lineage>
        <taxon>Eukaryota</taxon>
        <taxon>Fungi</taxon>
        <taxon>Dikarya</taxon>
        <taxon>Basidiomycota</taxon>
        <taxon>Agaricomycotina</taxon>
        <taxon>Agaricomycetes</taxon>
        <taxon>Thelephorales</taxon>
        <taxon>Thelephoraceae</taxon>
        <taxon>Thelephora</taxon>
    </lineage>
</organism>
<evidence type="ECO:0000313" key="1">
    <source>
        <dbReference type="EMBL" id="KAF9641919.1"/>
    </source>
</evidence>
<protein>
    <submittedName>
        <fullName evidence="1">Uncharacterized protein</fullName>
    </submittedName>
</protein>
<dbReference type="EMBL" id="MU118918">
    <property type="protein sequence ID" value="KAF9641919.1"/>
    <property type="molecule type" value="Genomic_DNA"/>
</dbReference>
<proteinExistence type="predicted"/>
<keyword evidence="2" id="KW-1185">Reference proteome</keyword>
<reference evidence="1" key="1">
    <citation type="submission" date="2019-10" db="EMBL/GenBank/DDBJ databases">
        <authorList>
            <consortium name="DOE Joint Genome Institute"/>
            <person name="Kuo A."/>
            <person name="Miyauchi S."/>
            <person name="Kiss E."/>
            <person name="Drula E."/>
            <person name="Kohler A."/>
            <person name="Sanchez-Garcia M."/>
            <person name="Andreopoulos B."/>
            <person name="Barry K.W."/>
            <person name="Bonito G."/>
            <person name="Buee M."/>
            <person name="Carver A."/>
            <person name="Chen C."/>
            <person name="Cichocki N."/>
            <person name="Clum A."/>
            <person name="Culley D."/>
            <person name="Crous P.W."/>
            <person name="Fauchery L."/>
            <person name="Girlanda M."/>
            <person name="Hayes R."/>
            <person name="Keri Z."/>
            <person name="Labutti K."/>
            <person name="Lipzen A."/>
            <person name="Lombard V."/>
            <person name="Magnuson J."/>
            <person name="Maillard F."/>
            <person name="Morin E."/>
            <person name="Murat C."/>
            <person name="Nolan M."/>
            <person name="Ohm R."/>
            <person name="Pangilinan J."/>
            <person name="Pereira M."/>
            <person name="Perotto S."/>
            <person name="Peter M."/>
            <person name="Riley R."/>
            <person name="Sitrit Y."/>
            <person name="Stielow B."/>
            <person name="Szollosi G."/>
            <person name="Zifcakova L."/>
            <person name="Stursova M."/>
            <person name="Spatafora J.W."/>
            <person name="Tedersoo L."/>
            <person name="Vaario L.-M."/>
            <person name="Yamada A."/>
            <person name="Yan M."/>
            <person name="Wang P."/>
            <person name="Xu J."/>
            <person name="Bruns T."/>
            <person name="Baldrian P."/>
            <person name="Vilgalys R."/>
            <person name="Henrissat B."/>
            <person name="Grigoriev I.V."/>
            <person name="Hibbett D."/>
            <person name="Nagy L.G."/>
            <person name="Martin F.M."/>
        </authorList>
    </citation>
    <scope>NUCLEOTIDE SEQUENCE</scope>
    <source>
        <strain evidence="1">P2</strain>
    </source>
</reference>
<reference evidence="1" key="2">
    <citation type="journal article" date="2020" name="Nat. Commun.">
        <title>Large-scale genome sequencing of mycorrhizal fungi provides insights into the early evolution of symbiotic traits.</title>
        <authorList>
            <person name="Miyauchi S."/>
            <person name="Kiss E."/>
            <person name="Kuo A."/>
            <person name="Drula E."/>
            <person name="Kohler A."/>
            <person name="Sanchez-Garcia M."/>
            <person name="Morin E."/>
            <person name="Andreopoulos B."/>
            <person name="Barry K.W."/>
            <person name="Bonito G."/>
            <person name="Buee M."/>
            <person name="Carver A."/>
            <person name="Chen C."/>
            <person name="Cichocki N."/>
            <person name="Clum A."/>
            <person name="Culley D."/>
            <person name="Crous P.W."/>
            <person name="Fauchery L."/>
            <person name="Girlanda M."/>
            <person name="Hayes R.D."/>
            <person name="Keri Z."/>
            <person name="LaButti K."/>
            <person name="Lipzen A."/>
            <person name="Lombard V."/>
            <person name="Magnuson J."/>
            <person name="Maillard F."/>
            <person name="Murat C."/>
            <person name="Nolan M."/>
            <person name="Ohm R.A."/>
            <person name="Pangilinan J."/>
            <person name="Pereira M.F."/>
            <person name="Perotto S."/>
            <person name="Peter M."/>
            <person name="Pfister S."/>
            <person name="Riley R."/>
            <person name="Sitrit Y."/>
            <person name="Stielow J.B."/>
            <person name="Szollosi G."/>
            <person name="Zifcakova L."/>
            <person name="Stursova M."/>
            <person name="Spatafora J.W."/>
            <person name="Tedersoo L."/>
            <person name="Vaario L.M."/>
            <person name="Yamada A."/>
            <person name="Yan M."/>
            <person name="Wang P."/>
            <person name="Xu J."/>
            <person name="Bruns T."/>
            <person name="Baldrian P."/>
            <person name="Vilgalys R."/>
            <person name="Dunand C."/>
            <person name="Henrissat B."/>
            <person name="Grigoriev I.V."/>
            <person name="Hibbett D."/>
            <person name="Nagy L.G."/>
            <person name="Martin F.M."/>
        </authorList>
    </citation>
    <scope>NUCLEOTIDE SEQUENCE</scope>
    <source>
        <strain evidence="1">P2</strain>
    </source>
</reference>
<gene>
    <name evidence="1" type="ORF">BDM02DRAFT_3194264</name>
</gene>
<comment type="caution">
    <text evidence="1">The sequence shown here is derived from an EMBL/GenBank/DDBJ whole genome shotgun (WGS) entry which is preliminary data.</text>
</comment>
<evidence type="ECO:0000313" key="2">
    <source>
        <dbReference type="Proteomes" id="UP000886501"/>
    </source>
</evidence>
<accession>A0ACB6YWU3</accession>
<dbReference type="Proteomes" id="UP000886501">
    <property type="component" value="Unassembled WGS sequence"/>
</dbReference>
<name>A0ACB6YWU3_THEGA</name>